<dbReference type="AlphaFoldDB" id="A0AAW0F5Y5"/>
<feature type="region of interest" description="Disordered" evidence="1">
    <location>
        <begin position="543"/>
        <end position="562"/>
    </location>
</feature>
<organism evidence="2 3">
    <name type="scientific">Novymonas esmeraldas</name>
    <dbReference type="NCBI Taxonomy" id="1808958"/>
    <lineage>
        <taxon>Eukaryota</taxon>
        <taxon>Discoba</taxon>
        <taxon>Euglenozoa</taxon>
        <taxon>Kinetoplastea</taxon>
        <taxon>Metakinetoplastina</taxon>
        <taxon>Trypanosomatida</taxon>
        <taxon>Trypanosomatidae</taxon>
        <taxon>Novymonas</taxon>
    </lineage>
</organism>
<feature type="region of interest" description="Disordered" evidence="1">
    <location>
        <begin position="270"/>
        <end position="296"/>
    </location>
</feature>
<keyword evidence="3" id="KW-1185">Reference proteome</keyword>
<accession>A0AAW0F5Y5</accession>
<feature type="region of interest" description="Disordered" evidence="1">
    <location>
        <begin position="179"/>
        <end position="211"/>
    </location>
</feature>
<feature type="compositionally biased region" description="Low complexity" evidence="1">
    <location>
        <begin position="543"/>
        <end position="561"/>
    </location>
</feature>
<reference evidence="2 3" key="1">
    <citation type="journal article" date="2021" name="MBio">
        <title>A New Model Trypanosomatid, Novymonas esmeraldas: Genomic Perception of Its 'Candidatus Pandoraea novymonadis' Endosymbiont.</title>
        <authorList>
            <person name="Zakharova A."/>
            <person name="Saura A."/>
            <person name="Butenko A."/>
            <person name="Podesvova L."/>
            <person name="Warmusova S."/>
            <person name="Kostygov A.Y."/>
            <person name="Nenarokova A."/>
            <person name="Lukes J."/>
            <person name="Opperdoes F.R."/>
            <person name="Yurchenko V."/>
        </authorList>
    </citation>
    <scope>NUCLEOTIDE SEQUENCE [LARGE SCALE GENOMIC DNA]</scope>
    <source>
        <strain evidence="2 3">E262AT.01</strain>
    </source>
</reference>
<protein>
    <submittedName>
        <fullName evidence="2">Uncharacterized protein</fullName>
    </submittedName>
</protein>
<feature type="region of interest" description="Disordered" evidence="1">
    <location>
        <begin position="330"/>
        <end position="349"/>
    </location>
</feature>
<name>A0AAW0F5Y5_9TRYP</name>
<dbReference type="EMBL" id="JAECZO010000018">
    <property type="protein sequence ID" value="KAK7201673.1"/>
    <property type="molecule type" value="Genomic_DNA"/>
</dbReference>
<comment type="caution">
    <text evidence="2">The sequence shown here is derived from an EMBL/GenBank/DDBJ whole genome shotgun (WGS) entry which is preliminary data.</text>
</comment>
<gene>
    <name evidence="2" type="ORF">NESM_000232200</name>
</gene>
<proteinExistence type="predicted"/>
<evidence type="ECO:0000313" key="3">
    <source>
        <dbReference type="Proteomes" id="UP001430356"/>
    </source>
</evidence>
<sequence>MILTKEELQTITLNAKSVHKYGDQAFFPAEISHAATRIGDQSFLNFFVRYHHRHAPERYLWSRVRRVVLLEDVMAADSTGTAAPPLVTSPTVEWRGKTFWICFAVEAVEPRGATTSPASSEAATTAEEEFVVLTQLSNTVPTDEEVLAFCVASADRRPTQVYVDGILGEAPVPPPVLPDAVANTEGESAVGPGEPASASTQPPASPDPRAFVPTPRQVELLRRYKKQHLTHHQWTEEEIEESKVLRQRYSSIGVAAAPVRTVAYVQQHRVEERKQQQQQQRQRHAEVAASQGYGATQRTEVDLTQEHGEAAAAESAGGVITATQTQHSSLSVVAPTSPSAAASPTDTPLSPFLPRGMLRAQQHQYQHQHQHHRSALVAPTAAASAFEHRVPAEDPSSTLVLGDGASLLQSQLSVSQTPPPPPVSQPPADAAVGLSQHLSQLRAAEDSFFHYISDEKRSAYLNRLADITKRNSDTNANNRRRGIANERRLERKGNLLESRGLWVTDDKERAGKAEDYVKAQAGESSSTANKKDESAAATAAAAAASSAVTRGGTTGDGADTGKSAEDSFVERFNAYRAAQSLSFAGCVTAGALEGGDGDDDDDLGRLLQTATAAAADTARSASHASAAAAAPAASGGFVRRLGQRLLPNRLRTEPGSPSLVLAQLVHRSTVRMAKRAREE</sequence>
<evidence type="ECO:0000313" key="2">
    <source>
        <dbReference type="EMBL" id="KAK7201673.1"/>
    </source>
</evidence>
<dbReference type="Proteomes" id="UP001430356">
    <property type="component" value="Unassembled WGS sequence"/>
</dbReference>
<evidence type="ECO:0000256" key="1">
    <source>
        <dbReference type="SAM" id="MobiDB-lite"/>
    </source>
</evidence>